<dbReference type="InterPro" id="IPR022303">
    <property type="entry name" value="Conjug_Trfer_ATPase"/>
</dbReference>
<dbReference type="EMBL" id="JAXAFO010000044">
    <property type="protein sequence ID" value="MDX6851231.1"/>
    <property type="molecule type" value="Genomic_DNA"/>
</dbReference>
<dbReference type="NCBIfam" id="TIGR03744">
    <property type="entry name" value="traC_PFL_4706"/>
    <property type="match status" value="1"/>
</dbReference>
<dbReference type="InterPro" id="IPR051162">
    <property type="entry name" value="T4SS_component"/>
</dbReference>
<dbReference type="Proteomes" id="UP001273505">
    <property type="component" value="Unassembled WGS sequence"/>
</dbReference>
<proteinExistence type="predicted"/>
<dbReference type="RefSeq" id="WP_302724156.1">
    <property type="nucleotide sequence ID" value="NZ_JAULRU010000742.1"/>
</dbReference>
<evidence type="ECO:0000313" key="2">
    <source>
        <dbReference type="Proteomes" id="UP001273505"/>
    </source>
</evidence>
<sequence length="941" mass="106305">MSASAYDIFKQLFLDGSPFGKKTATDADLEGGYRDKASISDLLPWLGIVGDDNAVLLEDGYSVAGVIEIKPISTEARSMDYMIFQRDAIQRVLTQSFPGTDRSPWICQVFAFPDKAEFKHLPDRVRDYAHSRQAKQVGDVHPYTDWFVDNVFRPHVEDMRAPEGLFIDSSSGNELPWGGNYRRVYMVVYRRLSRGIKLRRNMNPLQELNTTLKKLSMNLQVAGIKSTRLKGETIRNWLFRWFRPAPQQTGGDTEALLESNQYVSSDDVNEDELATPFDYSLADDVVSPDARSDKKTGNWYFDGLPHTVLQVERLSHRPEIGVLSAERQVSDSTICVLDQLPSSSIVIITFVMPTRSAIKKHLDIMEKRSKAQTEEAAAARRAIEHGREQLQSGNLILPVSIAIALRADDDIELEHQMDEVTSWLGNNSLELIAGDDDVYRLDSYLRFIPMGYDHRLDHIKRRNRFMYAQHLANILPFYGRETGTGNPCLLFSNRGGEPFMVDPLNLNDRARNAHLFLYGPTGAGKSASLVYLQMIIMAIYRPRFVVMEAGNSFGLLAELFKQQGLSTVDITLSPGVAPSLAPFQAALELVDANGTIIKAEDVIAVDADLEEDADDIEEEPAEKVERDLLGELLIIAQIMVTGCIESEERKFSRQDGALLKEAILAAAVECRKSGREYLLTEHVIRALDATKENRQEKRGRIEEMVDSMKLFTDGFAGELFNRKGDELPDADYIRIDLGILASGNDTKDKLSVAYISIMNQIIARAKRSKDDGRDTIALTDEAHVITTERLLAKYLVTLAKLLGRRAGVWLWMATQNMEDFPDEAEKILSMFEWWLVLFVNAKELKEIEKFKTFTSDERDMLLNTKKVQKKYTEGVVLGDTMKGLFRNVPPAPCLLLAGTEKEEKRERRLVMDEFGCTEVEAAFKLADKLREARRQSVLEHR</sequence>
<organism evidence="1 2">
    <name type="scientific">Gilvimarinus gilvus</name>
    <dbReference type="NCBI Taxonomy" id="3058038"/>
    <lineage>
        <taxon>Bacteria</taxon>
        <taxon>Pseudomonadati</taxon>
        <taxon>Pseudomonadota</taxon>
        <taxon>Gammaproteobacteria</taxon>
        <taxon>Cellvibrionales</taxon>
        <taxon>Cellvibrionaceae</taxon>
        <taxon>Gilvimarinus</taxon>
    </lineage>
</organism>
<accession>A0ABU4S482</accession>
<gene>
    <name evidence="1" type="ORF">SCD92_17775</name>
</gene>
<comment type="caution">
    <text evidence="1">The sequence shown here is derived from an EMBL/GenBank/DDBJ whole genome shotgun (WGS) entry which is preliminary data.</text>
</comment>
<dbReference type="SUPFAM" id="SSF52540">
    <property type="entry name" value="P-loop containing nucleoside triphosphate hydrolases"/>
    <property type="match status" value="1"/>
</dbReference>
<dbReference type="PANTHER" id="PTHR30121">
    <property type="entry name" value="UNCHARACTERIZED PROTEIN YJGR-RELATED"/>
    <property type="match status" value="1"/>
</dbReference>
<dbReference type="InterPro" id="IPR025955">
    <property type="entry name" value="TraC/Conjuga_ATPase"/>
</dbReference>
<dbReference type="Pfam" id="PF11130">
    <property type="entry name" value="TraC_F_IV"/>
    <property type="match status" value="1"/>
</dbReference>
<dbReference type="Gene3D" id="3.40.50.300">
    <property type="entry name" value="P-loop containing nucleotide triphosphate hydrolases"/>
    <property type="match status" value="2"/>
</dbReference>
<keyword evidence="2" id="KW-1185">Reference proteome</keyword>
<reference evidence="1 2" key="1">
    <citation type="submission" date="2023-11" db="EMBL/GenBank/DDBJ databases">
        <title>Gilvimarinus fulvus sp. nov., isolated from the surface of Kelp.</title>
        <authorList>
            <person name="Sun Y.Y."/>
            <person name="Gong Y."/>
            <person name="Du Z.J."/>
        </authorList>
    </citation>
    <scope>NUCLEOTIDE SEQUENCE [LARGE SCALE GENOMIC DNA]</scope>
    <source>
        <strain evidence="1 2">SDUM040013</strain>
    </source>
</reference>
<dbReference type="InterPro" id="IPR027417">
    <property type="entry name" value="P-loop_NTPase"/>
</dbReference>
<dbReference type="PANTHER" id="PTHR30121:SF6">
    <property type="entry name" value="SLR6007 PROTEIN"/>
    <property type="match status" value="1"/>
</dbReference>
<protein>
    <submittedName>
        <fullName evidence="1">Conjugative transfer ATPase</fullName>
    </submittedName>
</protein>
<evidence type="ECO:0000313" key="1">
    <source>
        <dbReference type="EMBL" id="MDX6851231.1"/>
    </source>
</evidence>
<name>A0ABU4S482_9GAMM</name>